<dbReference type="CDD" id="cd23992">
    <property type="entry name" value="PBP_GOBP"/>
    <property type="match status" value="1"/>
</dbReference>
<evidence type="ECO:0000259" key="4">
    <source>
        <dbReference type="PROSITE" id="PS50041"/>
    </source>
</evidence>
<evidence type="ECO:0000256" key="3">
    <source>
        <dbReference type="SAM" id="SignalP"/>
    </source>
</evidence>
<gene>
    <name evidence="5" type="ORF">CLODIP_2_CD01741</name>
</gene>
<evidence type="ECO:0000313" key="5">
    <source>
        <dbReference type="EMBL" id="CAB3361879.1"/>
    </source>
</evidence>
<dbReference type="InterPro" id="IPR016186">
    <property type="entry name" value="C-type_lectin-like/link_sf"/>
</dbReference>
<feature type="domain" description="C-type lectin" evidence="4">
    <location>
        <begin position="460"/>
        <end position="583"/>
    </location>
</feature>
<sequence>MVHFRFLLCVIFVLFTCCVLFSQPLKGHRQVRAPRKNSKHQQKRNFIIKCCGKSSCINVLPKRARQSSTQRNDVSSKKNCTVEITSGTSAGEMLFQKTSNYADKASDDTQQSVETTEQNIPSAPSGQERGTETISIPPKSVTEPNVASSTDIRYDPIIQKTSTLAEQISKNTDSSFSINQAAVISASFPPTEGPTTTTRAAKLTTWTMPTSTISTINLSTHTTITSSSDVISSTTKVLTTVIDPNIKIYDCLENMCKKNESLFYKDGRLIDANDYGYWNEACGILYLWGKSVVDWQTNYNKCCSLGMMPIVLENDTKRECLDNLSKPSVWKYNSNYWTAARKTRTNGTFQWCLPNDTRSDSTFDKSSSHWLPGHPSNINGGNCVHLQVNKSIGRVYLTDKNCSNFYVFGCQGKPTPPPPCFAPKCPTFSCDKTTSFFSKLPDGKTQYLTNPINHGFWFTINGRTYVFSSVKQTWLDAAKACCAIGMKILSIEFDYEYTNLIAAAKNSSNAEGIFWTSGSDEGCEGNFGWCAVNKLVRDQEAKWYPGEPNNYIGKENCIYLKLGKTEGTLFDADCSTSQLYICEARDTTKTTSSSEAMVDECGAAFNVSRDEAKQIFNTSTYSLKIKCFLKCMGENGGFMLNGKLVDESILMMAESLAANAAKMQENMIAVSTCGSKKGMDECDTASLVFQCGQENAPELVANIINTVELNTSSEAVPLPGLVPKCPTEYDCVVDPQMKDDYLNNRAVVNNGTIFTACGVKYLMQFNTVSYEAAASLCCKYGLKLASFSSPSELLCLVNKSMSTIPVVDTHAWLAASRLGVASYAWCTSSSPFNLIPTITDHYPERSSMPDWFLISVRFVVEAQPTDIYLAQERMASRLLPFCKP</sequence>
<dbReference type="PROSITE" id="PS50041">
    <property type="entry name" value="C_TYPE_LECTIN_2"/>
    <property type="match status" value="2"/>
</dbReference>
<dbReference type="SUPFAM" id="SSF47565">
    <property type="entry name" value="Insect pheromone/odorant-binding proteins"/>
    <property type="match status" value="1"/>
</dbReference>
<keyword evidence="6" id="KW-1185">Reference proteome</keyword>
<dbReference type="GO" id="GO:0005549">
    <property type="term" value="F:odorant binding"/>
    <property type="evidence" value="ECO:0007669"/>
    <property type="project" value="InterPro"/>
</dbReference>
<evidence type="ECO:0000256" key="2">
    <source>
        <dbReference type="SAM" id="MobiDB-lite"/>
    </source>
</evidence>
<dbReference type="PROSITE" id="PS00615">
    <property type="entry name" value="C_TYPE_LECTIN_1"/>
    <property type="match status" value="1"/>
</dbReference>
<dbReference type="AlphaFoldDB" id="A0A8S1C8B3"/>
<keyword evidence="3" id="KW-0732">Signal</keyword>
<feature type="domain" description="C-type lectin" evidence="4">
    <location>
        <begin position="286"/>
        <end position="411"/>
    </location>
</feature>
<dbReference type="Gene3D" id="3.10.100.10">
    <property type="entry name" value="Mannose-Binding Protein A, subunit A"/>
    <property type="match status" value="2"/>
</dbReference>
<evidence type="ECO:0000313" key="6">
    <source>
        <dbReference type="Proteomes" id="UP000494165"/>
    </source>
</evidence>
<reference evidence="5 6" key="1">
    <citation type="submission" date="2020-04" db="EMBL/GenBank/DDBJ databases">
        <authorList>
            <person name="Alioto T."/>
            <person name="Alioto T."/>
            <person name="Gomez Garrido J."/>
        </authorList>
    </citation>
    <scope>NUCLEOTIDE SEQUENCE [LARGE SCALE GENOMIC DNA]</scope>
</reference>
<dbReference type="CDD" id="cd00037">
    <property type="entry name" value="CLECT"/>
    <property type="match status" value="2"/>
</dbReference>
<dbReference type="InterPro" id="IPR036728">
    <property type="entry name" value="PBP_GOBP_sf"/>
</dbReference>
<dbReference type="SUPFAM" id="SSF56436">
    <property type="entry name" value="C-type lectin-like"/>
    <property type="match status" value="3"/>
</dbReference>
<dbReference type="Proteomes" id="UP000494165">
    <property type="component" value="Unassembled WGS sequence"/>
</dbReference>
<dbReference type="EMBL" id="CADEPI010000007">
    <property type="protein sequence ID" value="CAB3361879.1"/>
    <property type="molecule type" value="Genomic_DNA"/>
</dbReference>
<dbReference type="SMART" id="SM00708">
    <property type="entry name" value="PhBP"/>
    <property type="match status" value="1"/>
</dbReference>
<dbReference type="InterPro" id="IPR016187">
    <property type="entry name" value="CTDL_fold"/>
</dbReference>
<name>A0A8S1C8B3_9INSE</name>
<organism evidence="5 6">
    <name type="scientific">Cloeon dipterum</name>
    <dbReference type="NCBI Taxonomy" id="197152"/>
    <lineage>
        <taxon>Eukaryota</taxon>
        <taxon>Metazoa</taxon>
        <taxon>Ecdysozoa</taxon>
        <taxon>Arthropoda</taxon>
        <taxon>Hexapoda</taxon>
        <taxon>Insecta</taxon>
        <taxon>Pterygota</taxon>
        <taxon>Palaeoptera</taxon>
        <taxon>Ephemeroptera</taxon>
        <taxon>Pisciforma</taxon>
        <taxon>Baetidae</taxon>
        <taxon>Cloeon</taxon>
    </lineage>
</organism>
<accession>A0A8S1C8B3</accession>
<dbReference type="OrthoDB" id="7773875at2759"/>
<evidence type="ECO:0000256" key="1">
    <source>
        <dbReference type="ARBA" id="ARBA00023157"/>
    </source>
</evidence>
<protein>
    <recommendedName>
        <fullName evidence="4">C-type lectin domain-containing protein</fullName>
    </recommendedName>
</protein>
<comment type="caution">
    <text evidence="5">The sequence shown here is derived from an EMBL/GenBank/DDBJ whole genome shotgun (WGS) entry which is preliminary data.</text>
</comment>
<feature type="signal peptide" evidence="3">
    <location>
        <begin position="1"/>
        <end position="22"/>
    </location>
</feature>
<dbReference type="InterPro" id="IPR001304">
    <property type="entry name" value="C-type_lectin-like"/>
</dbReference>
<feature type="chain" id="PRO_5035857679" description="C-type lectin domain-containing protein" evidence="3">
    <location>
        <begin position="23"/>
        <end position="884"/>
    </location>
</feature>
<keyword evidence="1" id="KW-1015">Disulfide bond</keyword>
<dbReference type="Pfam" id="PF00059">
    <property type="entry name" value="Lectin_C"/>
    <property type="match status" value="1"/>
</dbReference>
<feature type="compositionally biased region" description="Polar residues" evidence="2">
    <location>
        <begin position="108"/>
        <end position="125"/>
    </location>
</feature>
<dbReference type="Pfam" id="PF01395">
    <property type="entry name" value="PBP_GOBP"/>
    <property type="match status" value="1"/>
</dbReference>
<dbReference type="Gene3D" id="1.10.238.20">
    <property type="entry name" value="Pheromone/general odorant binding protein domain"/>
    <property type="match status" value="1"/>
</dbReference>
<dbReference type="InterPro" id="IPR006170">
    <property type="entry name" value="PBP/GOBP"/>
</dbReference>
<feature type="region of interest" description="Disordered" evidence="2">
    <location>
        <begin position="102"/>
        <end position="146"/>
    </location>
</feature>
<proteinExistence type="predicted"/>
<dbReference type="InterPro" id="IPR018378">
    <property type="entry name" value="C-type_lectin_CS"/>
</dbReference>
<dbReference type="SMART" id="SM00034">
    <property type="entry name" value="CLECT"/>
    <property type="match status" value="1"/>
</dbReference>